<dbReference type="PROSITE" id="PS51898">
    <property type="entry name" value="TYR_RECOMBINASE"/>
    <property type="match status" value="1"/>
</dbReference>
<dbReference type="InterPro" id="IPR013762">
    <property type="entry name" value="Integrase-like_cat_sf"/>
</dbReference>
<dbReference type="PANTHER" id="PTHR30629">
    <property type="entry name" value="PROPHAGE INTEGRASE"/>
    <property type="match status" value="1"/>
</dbReference>
<dbReference type="GO" id="GO:0003677">
    <property type="term" value="F:DNA binding"/>
    <property type="evidence" value="ECO:0007669"/>
    <property type="project" value="UniProtKB-KW"/>
</dbReference>
<dbReference type="Gene3D" id="1.10.443.10">
    <property type="entry name" value="Intergrase catalytic core"/>
    <property type="match status" value="1"/>
</dbReference>
<dbReference type="Pfam" id="PF13356">
    <property type="entry name" value="Arm-DNA-bind_3"/>
    <property type="match status" value="1"/>
</dbReference>
<feature type="domain" description="Tyr recombinase" evidence="5">
    <location>
        <begin position="198"/>
        <end position="374"/>
    </location>
</feature>
<keyword evidence="3" id="KW-0238">DNA-binding</keyword>
<evidence type="ECO:0000313" key="7">
    <source>
        <dbReference type="Proteomes" id="UP001366166"/>
    </source>
</evidence>
<gene>
    <name evidence="6" type="ORF">FAK_30980</name>
</gene>
<evidence type="ECO:0000256" key="2">
    <source>
        <dbReference type="ARBA" id="ARBA00022908"/>
    </source>
</evidence>
<evidence type="ECO:0000259" key="5">
    <source>
        <dbReference type="PROSITE" id="PS51898"/>
    </source>
</evidence>
<dbReference type="CDD" id="cd00796">
    <property type="entry name" value="INT_Rci_Hp1_C"/>
    <property type="match status" value="1"/>
</dbReference>
<comment type="similarity">
    <text evidence="1">Belongs to the 'phage' integrase family.</text>
</comment>
<dbReference type="Pfam" id="PF22022">
    <property type="entry name" value="Phage_int_M"/>
    <property type="match status" value="1"/>
</dbReference>
<evidence type="ECO:0000313" key="6">
    <source>
        <dbReference type="EMBL" id="BEQ16032.1"/>
    </source>
</evidence>
<evidence type="ECO:0000256" key="3">
    <source>
        <dbReference type="ARBA" id="ARBA00023125"/>
    </source>
</evidence>
<dbReference type="InterPro" id="IPR002104">
    <property type="entry name" value="Integrase_catalytic"/>
</dbReference>
<dbReference type="Proteomes" id="UP001366166">
    <property type="component" value="Chromosome"/>
</dbReference>
<dbReference type="KEGG" id="dmp:FAK_30980"/>
<dbReference type="Gene3D" id="1.10.150.130">
    <property type="match status" value="1"/>
</dbReference>
<dbReference type="SUPFAM" id="SSF56349">
    <property type="entry name" value="DNA breaking-rejoining enzymes"/>
    <property type="match status" value="1"/>
</dbReference>
<accession>A0AAU9F4I3</accession>
<dbReference type="InterPro" id="IPR050808">
    <property type="entry name" value="Phage_Integrase"/>
</dbReference>
<name>A0AAU9F4I3_9BACT</name>
<dbReference type="InterPro" id="IPR025166">
    <property type="entry name" value="Integrase_DNA_bind_dom"/>
</dbReference>
<organism evidence="6 7">
    <name type="scientific">Desulfoferula mesophila</name>
    <dbReference type="NCBI Taxonomy" id="3058419"/>
    <lineage>
        <taxon>Bacteria</taxon>
        <taxon>Pseudomonadati</taxon>
        <taxon>Thermodesulfobacteriota</taxon>
        <taxon>Desulfarculia</taxon>
        <taxon>Desulfarculales</taxon>
        <taxon>Desulfarculaceae</taxon>
        <taxon>Desulfoferula</taxon>
    </lineage>
</organism>
<proteinExistence type="inferred from homology"/>
<protein>
    <submittedName>
        <fullName evidence="6">Integrase</fullName>
    </submittedName>
</protein>
<dbReference type="AlphaFoldDB" id="A0AAU9F4I3"/>
<keyword evidence="4" id="KW-0233">DNA recombination</keyword>
<dbReference type="Gene3D" id="3.30.160.390">
    <property type="entry name" value="Integrase, DNA-binding domain"/>
    <property type="match status" value="1"/>
</dbReference>
<keyword evidence="7" id="KW-1185">Reference proteome</keyword>
<keyword evidence="2" id="KW-0229">DNA integration</keyword>
<dbReference type="GO" id="GO:0015074">
    <property type="term" value="P:DNA integration"/>
    <property type="evidence" value="ECO:0007669"/>
    <property type="project" value="UniProtKB-KW"/>
</dbReference>
<dbReference type="InterPro" id="IPR011010">
    <property type="entry name" value="DNA_brk_join_enz"/>
</dbReference>
<dbReference type="InterPro" id="IPR010998">
    <property type="entry name" value="Integrase_recombinase_N"/>
</dbReference>
<dbReference type="EMBL" id="AP028679">
    <property type="protein sequence ID" value="BEQ16032.1"/>
    <property type="molecule type" value="Genomic_DNA"/>
</dbReference>
<dbReference type="InterPro" id="IPR038488">
    <property type="entry name" value="Integrase_DNA-bd_sf"/>
</dbReference>
<reference evidence="7" key="1">
    <citation type="journal article" date="2023" name="Arch. Microbiol.">
        <title>Desulfoferula mesophilus gen. nov. sp. nov., a mesophilic sulfate-reducing bacterium isolated from a brackish lake sediment.</title>
        <authorList>
            <person name="Watanabe T."/>
            <person name="Yabe T."/>
            <person name="Tsuji J.M."/>
            <person name="Fukui M."/>
        </authorList>
    </citation>
    <scope>NUCLEOTIDE SEQUENCE [LARGE SCALE GENOMIC DNA]</scope>
    <source>
        <strain evidence="7">12FAK</strain>
    </source>
</reference>
<dbReference type="InterPro" id="IPR053876">
    <property type="entry name" value="Phage_int_M"/>
</dbReference>
<dbReference type="Pfam" id="PF00589">
    <property type="entry name" value="Phage_integrase"/>
    <property type="match status" value="1"/>
</dbReference>
<evidence type="ECO:0000256" key="1">
    <source>
        <dbReference type="ARBA" id="ARBA00008857"/>
    </source>
</evidence>
<dbReference type="GO" id="GO:0006310">
    <property type="term" value="P:DNA recombination"/>
    <property type="evidence" value="ECO:0007669"/>
    <property type="project" value="UniProtKB-KW"/>
</dbReference>
<evidence type="ECO:0000256" key="4">
    <source>
        <dbReference type="ARBA" id="ARBA00023172"/>
    </source>
</evidence>
<sequence length="398" mass="44680">MAKLTKRRIDSIRPGKKDVVLWDSEVQGFGLRVMKDTGYKSFIIQYRAQGRSRRLTIGRYGLMTLVQARKVAREKLSAVDQGGDPAEEKKLGRQAVTIKELAQRYLEEHAKVKKKPASTFRDERLLGRFILPTLGTRQIKTITRADVAALHHKIGQETPIQANRTLAVFSKMMTLAIRWGLYPNENPCRHVERFKERKRERYLSQDELARLGQVLNEAEENQLISPTAAAALRLLALSGMRRSEVLSLQWSWIDFERGVIFFPDSKTGQKITALGAPALELLDNIPRTAGNPHVFPGKIFGRPLHDLNKPWQMVREKADLKGVRLHDLRHTHASVGAAAGLSLRVIGALLNHTQAATTQRYAHLPQDPVKQAADQVASLIDGAMKAPAKRKVVDIDKG</sequence>
<dbReference type="PANTHER" id="PTHR30629:SF2">
    <property type="entry name" value="PROPHAGE INTEGRASE INTS-RELATED"/>
    <property type="match status" value="1"/>
</dbReference>
<dbReference type="RefSeq" id="WP_338601286.1">
    <property type="nucleotide sequence ID" value="NZ_AP028679.1"/>
</dbReference>